<feature type="transmembrane region" description="Helical" evidence="1">
    <location>
        <begin position="33"/>
        <end position="54"/>
    </location>
</feature>
<feature type="transmembrane region" description="Helical" evidence="1">
    <location>
        <begin position="7"/>
        <end position="27"/>
    </location>
</feature>
<accession>A0A9P6LZ64</accession>
<organism evidence="2 3">
    <name type="scientific">Mortierella alpina</name>
    <name type="common">Oleaginous fungus</name>
    <name type="synonym">Mortierella renispora</name>
    <dbReference type="NCBI Taxonomy" id="64518"/>
    <lineage>
        <taxon>Eukaryota</taxon>
        <taxon>Fungi</taxon>
        <taxon>Fungi incertae sedis</taxon>
        <taxon>Mucoromycota</taxon>
        <taxon>Mortierellomycotina</taxon>
        <taxon>Mortierellomycetes</taxon>
        <taxon>Mortierellales</taxon>
        <taxon>Mortierellaceae</taxon>
        <taxon>Mortierella</taxon>
    </lineage>
</organism>
<keyword evidence="1" id="KW-0812">Transmembrane</keyword>
<gene>
    <name evidence="2" type="ORF">BGZ70_010666</name>
</gene>
<evidence type="ECO:0000313" key="2">
    <source>
        <dbReference type="EMBL" id="KAF9954118.1"/>
    </source>
</evidence>
<evidence type="ECO:0000256" key="1">
    <source>
        <dbReference type="SAM" id="Phobius"/>
    </source>
</evidence>
<evidence type="ECO:0000313" key="3">
    <source>
        <dbReference type="Proteomes" id="UP000738359"/>
    </source>
</evidence>
<sequence>MVISRLNWLRLFIVCLSLVSLILGIVLRTRTGLYYDLIIIIVSDALAFILYVMAIRRSRKDDHYRLLGIGLRIAMSIFALFLPAKALIDCNFGVEPLWSESRGPFSSEYIRCPGLSVNTYQLGEQLRPTYDLLRAFIIVALVVSLLMVVELFSY</sequence>
<feature type="non-terminal residue" evidence="2">
    <location>
        <position position="154"/>
    </location>
</feature>
<reference evidence="2" key="1">
    <citation type="journal article" date="2020" name="Fungal Divers.">
        <title>Resolving the Mortierellaceae phylogeny through synthesis of multi-gene phylogenetics and phylogenomics.</title>
        <authorList>
            <person name="Vandepol N."/>
            <person name="Liber J."/>
            <person name="Desiro A."/>
            <person name="Na H."/>
            <person name="Kennedy M."/>
            <person name="Barry K."/>
            <person name="Grigoriev I.V."/>
            <person name="Miller A.N."/>
            <person name="O'Donnell K."/>
            <person name="Stajich J.E."/>
            <person name="Bonito G."/>
        </authorList>
    </citation>
    <scope>NUCLEOTIDE SEQUENCE</scope>
    <source>
        <strain evidence="2">CK1249</strain>
    </source>
</reference>
<feature type="transmembrane region" description="Helical" evidence="1">
    <location>
        <begin position="66"/>
        <end position="88"/>
    </location>
</feature>
<protein>
    <submittedName>
        <fullName evidence="2">Uncharacterized protein</fullName>
    </submittedName>
</protein>
<comment type="caution">
    <text evidence="2">The sequence shown here is derived from an EMBL/GenBank/DDBJ whole genome shotgun (WGS) entry which is preliminary data.</text>
</comment>
<dbReference type="Proteomes" id="UP000738359">
    <property type="component" value="Unassembled WGS sequence"/>
</dbReference>
<proteinExistence type="predicted"/>
<dbReference type="OrthoDB" id="2438551at2759"/>
<name>A0A9P6LZ64_MORAP</name>
<keyword evidence="3" id="KW-1185">Reference proteome</keyword>
<keyword evidence="1" id="KW-0472">Membrane</keyword>
<feature type="transmembrane region" description="Helical" evidence="1">
    <location>
        <begin position="132"/>
        <end position="152"/>
    </location>
</feature>
<dbReference type="EMBL" id="JAAAHY010000990">
    <property type="protein sequence ID" value="KAF9954118.1"/>
    <property type="molecule type" value="Genomic_DNA"/>
</dbReference>
<keyword evidence="1" id="KW-1133">Transmembrane helix</keyword>
<dbReference type="AlphaFoldDB" id="A0A9P6LZ64"/>